<gene>
    <name evidence="1" type="ORF">FHW23_001380</name>
</gene>
<dbReference type="EMBL" id="JACGXP010000002">
    <property type="protein sequence ID" value="MBA8990134.1"/>
    <property type="molecule type" value="Genomic_DNA"/>
</dbReference>
<dbReference type="Pfam" id="PF04229">
    <property type="entry name" value="GrpB"/>
    <property type="match status" value="1"/>
</dbReference>
<dbReference type="AlphaFoldDB" id="A0AAW3T4H3"/>
<organism evidence="1 2">
    <name type="scientific">Curtobacterium pusillum</name>
    <dbReference type="NCBI Taxonomy" id="69373"/>
    <lineage>
        <taxon>Bacteria</taxon>
        <taxon>Bacillati</taxon>
        <taxon>Actinomycetota</taxon>
        <taxon>Actinomycetes</taxon>
        <taxon>Micrococcales</taxon>
        <taxon>Microbacteriaceae</taxon>
        <taxon>Curtobacterium</taxon>
    </lineage>
</organism>
<dbReference type="PANTHER" id="PTHR34822">
    <property type="entry name" value="GRPB DOMAIN PROTEIN (AFU_ORTHOLOGUE AFUA_1G01530)"/>
    <property type="match status" value="1"/>
</dbReference>
<accession>A0AAW3T4H3</accession>
<proteinExistence type="predicted"/>
<dbReference type="InterPro" id="IPR007344">
    <property type="entry name" value="GrpB/CoaE"/>
</dbReference>
<evidence type="ECO:0000313" key="2">
    <source>
        <dbReference type="Proteomes" id="UP000590225"/>
    </source>
</evidence>
<dbReference type="InterPro" id="IPR043519">
    <property type="entry name" value="NT_sf"/>
</dbReference>
<evidence type="ECO:0000313" key="1">
    <source>
        <dbReference type="EMBL" id="MBA8990134.1"/>
    </source>
</evidence>
<dbReference type="PANTHER" id="PTHR34822:SF1">
    <property type="entry name" value="GRPB FAMILY PROTEIN"/>
    <property type="match status" value="1"/>
</dbReference>
<comment type="caution">
    <text evidence="1">The sequence shown here is derived from an EMBL/GenBank/DDBJ whole genome shotgun (WGS) entry which is preliminary data.</text>
</comment>
<dbReference type="RefSeq" id="WP_182515645.1">
    <property type="nucleotide sequence ID" value="NZ_JACGXP010000002.1"/>
</dbReference>
<name>A0AAW3T4H3_9MICO</name>
<sequence length="174" mass="19076">MVHLEDPDAAWPSAYGREAARLVAACEGRVTEVEHIGRTAVPGLVAKPIIDVAARAAPGVDPFTLGPALEALGYRQHRSGPKNHGVYVRSRDGVRTHIVHVFAHDAWNTCNQRLVRDRLLHHADARARYAALKERIGEIADGAEYTAAKRQLIQDLLDEERAGRGLPAVSAWDK</sequence>
<protein>
    <submittedName>
        <fullName evidence="1">GrpB-like predicted nucleotidyltransferase (UPF0157 family)</fullName>
    </submittedName>
</protein>
<reference evidence="1 2" key="1">
    <citation type="submission" date="2020-07" db="EMBL/GenBank/DDBJ databases">
        <title>Above-ground endophytic microbial communities from plants in different locations in the United States.</title>
        <authorList>
            <person name="Frank C."/>
        </authorList>
    </citation>
    <scope>NUCLEOTIDE SEQUENCE [LARGE SCALE GENOMIC DNA]</scope>
    <source>
        <strain evidence="1 2">WPL5_2</strain>
    </source>
</reference>
<dbReference type="Gene3D" id="3.30.460.10">
    <property type="entry name" value="Beta Polymerase, domain 2"/>
    <property type="match status" value="1"/>
</dbReference>
<dbReference type="Proteomes" id="UP000590225">
    <property type="component" value="Unassembled WGS sequence"/>
</dbReference>
<dbReference type="SUPFAM" id="SSF81301">
    <property type="entry name" value="Nucleotidyltransferase"/>
    <property type="match status" value="1"/>
</dbReference>